<dbReference type="GO" id="GO:0005524">
    <property type="term" value="F:ATP binding"/>
    <property type="evidence" value="ECO:0007669"/>
    <property type="project" value="InterPro"/>
</dbReference>
<dbReference type="PANTHER" id="PTHR10285">
    <property type="entry name" value="URIDINE KINASE"/>
    <property type="match status" value="1"/>
</dbReference>
<reference evidence="3" key="1">
    <citation type="submission" date="2017-09" db="EMBL/GenBank/DDBJ databases">
        <title>Depth-based differentiation of microbial function through sediment-hosted aquifers and enrichment of novel symbionts in the deep terrestrial subsurface.</title>
        <authorList>
            <person name="Probst A.J."/>
            <person name="Ladd B."/>
            <person name="Jarett J.K."/>
            <person name="Geller-Mcgrath D.E."/>
            <person name="Sieber C.M.K."/>
            <person name="Emerson J.B."/>
            <person name="Anantharaman K."/>
            <person name="Thomas B.C."/>
            <person name="Malmstrom R."/>
            <person name="Stieglmeier M."/>
            <person name="Klingl A."/>
            <person name="Woyke T."/>
            <person name="Ryan C.M."/>
            <person name="Banfield J.F."/>
        </authorList>
    </citation>
    <scope>NUCLEOTIDE SEQUENCE [LARGE SCALE GENOMIC DNA]</scope>
</reference>
<dbReference type="Pfam" id="PF00485">
    <property type="entry name" value="PRK"/>
    <property type="match status" value="1"/>
</dbReference>
<proteinExistence type="predicted"/>
<name>A0A2M8EN72_9BACT</name>
<feature type="domain" description="Phosphoribulokinase/uridine kinase" evidence="1">
    <location>
        <begin position="5"/>
        <end position="172"/>
    </location>
</feature>
<comment type="caution">
    <text evidence="2">The sequence shown here is derived from an EMBL/GenBank/DDBJ whole genome shotgun (WGS) entry which is preliminary data.</text>
</comment>
<dbReference type="InterPro" id="IPR006083">
    <property type="entry name" value="PRK/URK"/>
</dbReference>
<dbReference type="Gene3D" id="3.40.50.300">
    <property type="entry name" value="P-loop containing nucleotide triphosphate hydrolases"/>
    <property type="match status" value="1"/>
</dbReference>
<protein>
    <recommendedName>
        <fullName evidence="1">Phosphoribulokinase/uridine kinase domain-containing protein</fullName>
    </recommendedName>
</protein>
<dbReference type="EMBL" id="PFSI01000063">
    <property type="protein sequence ID" value="PJC24184.1"/>
    <property type="molecule type" value="Genomic_DNA"/>
</dbReference>
<evidence type="ECO:0000313" key="2">
    <source>
        <dbReference type="EMBL" id="PJC24184.1"/>
    </source>
</evidence>
<evidence type="ECO:0000259" key="1">
    <source>
        <dbReference type="Pfam" id="PF00485"/>
    </source>
</evidence>
<dbReference type="Proteomes" id="UP000230251">
    <property type="component" value="Unassembled WGS sequence"/>
</dbReference>
<dbReference type="SUPFAM" id="SSF52540">
    <property type="entry name" value="P-loop containing nucleoside triphosphate hydrolases"/>
    <property type="match status" value="1"/>
</dbReference>
<dbReference type="InterPro" id="IPR027417">
    <property type="entry name" value="P-loop_NTPase"/>
</dbReference>
<dbReference type="AlphaFoldDB" id="A0A2M8EN72"/>
<accession>A0A2M8EN72</accession>
<gene>
    <name evidence="2" type="ORF">CO057_04100</name>
</gene>
<evidence type="ECO:0000313" key="3">
    <source>
        <dbReference type="Proteomes" id="UP000230251"/>
    </source>
</evidence>
<sequence length="215" mass="24444">MTPYIIAIAGPSGSGKSVFCRLMQSQFANVSRLKFDDFFVDAADVNIVQGYQEWDNPNSIKWSGLIQAAKDLKDGKPAITPNYSRKDDCQIGEKCVFPSEIMLLDGFMSLVNEDLLPYLDLKLYFNLSEDSQKKRRKLRQPWVEKGYLEHIMIPGHRRFLYPSMKNADYVINAELTPKGVAEHCLGIIQTELKKKNAGHLEKSSIKYKEYAGIIS</sequence>
<organism evidence="2 3">
    <name type="scientific">Candidatus Uhrbacteria bacterium CG_4_9_14_0_2_um_filter_41_50</name>
    <dbReference type="NCBI Taxonomy" id="1975031"/>
    <lineage>
        <taxon>Bacteria</taxon>
        <taxon>Candidatus Uhriibacteriota</taxon>
    </lineage>
</organism>
<dbReference type="GO" id="GO:0016301">
    <property type="term" value="F:kinase activity"/>
    <property type="evidence" value="ECO:0007669"/>
    <property type="project" value="InterPro"/>
</dbReference>